<dbReference type="AlphaFoldDB" id="A0AAV7XKB0"/>
<accession>A0AAV7XKB0</accession>
<feature type="region of interest" description="Disordered" evidence="1">
    <location>
        <begin position="259"/>
        <end position="309"/>
    </location>
</feature>
<feature type="compositionally biased region" description="Basic and acidic residues" evidence="1">
    <location>
        <begin position="213"/>
        <end position="230"/>
    </location>
</feature>
<evidence type="ECO:0000256" key="1">
    <source>
        <dbReference type="SAM" id="MobiDB-lite"/>
    </source>
</evidence>
<protein>
    <submittedName>
        <fullName evidence="2">Uncharacterized protein</fullName>
    </submittedName>
</protein>
<feature type="region of interest" description="Disordered" evidence="1">
    <location>
        <begin position="84"/>
        <end position="113"/>
    </location>
</feature>
<gene>
    <name evidence="2" type="ORF">ONE63_009904</name>
</gene>
<evidence type="ECO:0000313" key="2">
    <source>
        <dbReference type="EMBL" id="KAJ1525059.1"/>
    </source>
</evidence>
<dbReference type="EMBL" id="JAPTSV010000008">
    <property type="protein sequence ID" value="KAJ1525059.1"/>
    <property type="molecule type" value="Genomic_DNA"/>
</dbReference>
<comment type="caution">
    <text evidence="2">The sequence shown here is derived from an EMBL/GenBank/DDBJ whole genome shotgun (WGS) entry which is preliminary data.</text>
</comment>
<feature type="compositionally biased region" description="Pro residues" evidence="1">
    <location>
        <begin position="44"/>
        <end position="56"/>
    </location>
</feature>
<feature type="compositionally biased region" description="Gly residues" evidence="1">
    <location>
        <begin position="176"/>
        <end position="198"/>
    </location>
</feature>
<organism evidence="2 3">
    <name type="scientific">Megalurothrips usitatus</name>
    <name type="common">bean blossom thrips</name>
    <dbReference type="NCBI Taxonomy" id="439358"/>
    <lineage>
        <taxon>Eukaryota</taxon>
        <taxon>Metazoa</taxon>
        <taxon>Ecdysozoa</taxon>
        <taxon>Arthropoda</taxon>
        <taxon>Hexapoda</taxon>
        <taxon>Insecta</taxon>
        <taxon>Pterygota</taxon>
        <taxon>Neoptera</taxon>
        <taxon>Paraneoptera</taxon>
        <taxon>Thysanoptera</taxon>
        <taxon>Terebrantia</taxon>
        <taxon>Thripoidea</taxon>
        <taxon>Thripidae</taxon>
        <taxon>Megalurothrips</taxon>
    </lineage>
</organism>
<name>A0AAV7XKB0_9NEOP</name>
<dbReference type="Proteomes" id="UP001075354">
    <property type="component" value="Chromosome 8"/>
</dbReference>
<feature type="region of interest" description="Disordered" evidence="1">
    <location>
        <begin position="150"/>
        <end position="200"/>
    </location>
</feature>
<sequence>MIATKPLVTQAELERYLPPRTCHQLDLGDVYSPRLDSPEDGPLSPLPLSPLPPLTPLTPLTQTQLTQADLEEYARTCEDSLLRPHHQHQGSYAQSEGYHSYVSSSDSTTTAPFLDSASSSETLKWHGSLSDVSVASSALGLVAQRHQQQQQQQQLIAHSSRVQTPQRHHSESVLYLGGGGGSGSMSPAGSGGSGGSGGAASPIGVLGALVGGRADRADRDREERNNERNQRRLFPVSTYTVLPEHQESHRYAAPPLLFQVTQPAPGPRGLPSPSRSSGLGKGQSLAGNYRRGCPARHDAGPSRAVPGRG</sequence>
<feature type="region of interest" description="Disordered" evidence="1">
    <location>
        <begin position="212"/>
        <end position="237"/>
    </location>
</feature>
<reference evidence="2" key="1">
    <citation type="submission" date="2022-12" db="EMBL/GenBank/DDBJ databases">
        <title>Chromosome-level genome assembly of the bean flower thrips Megalurothrips usitatus.</title>
        <authorList>
            <person name="Ma L."/>
            <person name="Liu Q."/>
            <person name="Li H."/>
            <person name="Cai W."/>
        </authorList>
    </citation>
    <scope>NUCLEOTIDE SEQUENCE</scope>
    <source>
        <strain evidence="2">Cailab_2022a</strain>
    </source>
</reference>
<proteinExistence type="predicted"/>
<feature type="compositionally biased region" description="Polar residues" evidence="1">
    <location>
        <begin position="101"/>
        <end position="113"/>
    </location>
</feature>
<keyword evidence="3" id="KW-1185">Reference proteome</keyword>
<feature type="region of interest" description="Disordered" evidence="1">
    <location>
        <begin position="28"/>
        <end position="59"/>
    </location>
</feature>
<feature type="compositionally biased region" description="Polar residues" evidence="1">
    <location>
        <begin position="155"/>
        <end position="165"/>
    </location>
</feature>
<evidence type="ECO:0000313" key="3">
    <source>
        <dbReference type="Proteomes" id="UP001075354"/>
    </source>
</evidence>